<gene>
    <name evidence="1" type="ORF">NQ176_g8862</name>
</gene>
<accession>A0ACC1MRV1</accession>
<comment type="caution">
    <text evidence="1">The sequence shown here is derived from an EMBL/GenBank/DDBJ whole genome shotgun (WGS) entry which is preliminary data.</text>
</comment>
<dbReference type="Proteomes" id="UP001143910">
    <property type="component" value="Unassembled WGS sequence"/>
</dbReference>
<proteinExistence type="predicted"/>
<keyword evidence="2" id="KW-1185">Reference proteome</keyword>
<reference evidence="1" key="1">
    <citation type="submission" date="2022-08" db="EMBL/GenBank/DDBJ databases">
        <title>Genome Sequence of Lecanicillium fungicola.</title>
        <authorList>
            <person name="Buettner E."/>
        </authorList>
    </citation>
    <scope>NUCLEOTIDE SEQUENCE</scope>
    <source>
        <strain evidence="1">Babe33</strain>
    </source>
</reference>
<evidence type="ECO:0000313" key="1">
    <source>
        <dbReference type="EMBL" id="KAJ2969066.1"/>
    </source>
</evidence>
<evidence type="ECO:0000313" key="2">
    <source>
        <dbReference type="Proteomes" id="UP001143910"/>
    </source>
</evidence>
<name>A0ACC1MRV1_9HYPO</name>
<organism evidence="1 2">
    <name type="scientific">Zarea fungicola</name>
    <dbReference type="NCBI Taxonomy" id="93591"/>
    <lineage>
        <taxon>Eukaryota</taxon>
        <taxon>Fungi</taxon>
        <taxon>Dikarya</taxon>
        <taxon>Ascomycota</taxon>
        <taxon>Pezizomycotina</taxon>
        <taxon>Sordariomycetes</taxon>
        <taxon>Hypocreomycetidae</taxon>
        <taxon>Hypocreales</taxon>
        <taxon>Cordycipitaceae</taxon>
        <taxon>Zarea</taxon>
    </lineage>
</organism>
<protein>
    <submittedName>
        <fullName evidence="1">Uncharacterized protein</fullName>
    </submittedName>
</protein>
<sequence length="268" mass="30337">MADLPIDKPPSLSSPQITETPNDDDMGFVDPENILFISMQSEGLPERFRERIQEQEQMLLLTHQLATIHCGIQVKRRKEEGKLPSDASDDSAWKRNAYRAKVLQTYLQDGIYPWIVSPGGFTNQGQISVEKHRFHWDLLSRMLTGIVLPRPIASSLETVFQSISKAVKGAKFTSATKQFFGVLQVFTYDEIRDDVRSSFRTIDYTVDKDMQTIVETKNTQSVVNVNFGFSQADLAFNERTWSSLKSEVENYINGTGIGNIRDPPTVPV</sequence>
<dbReference type="EMBL" id="JANJQO010001834">
    <property type="protein sequence ID" value="KAJ2969066.1"/>
    <property type="molecule type" value="Genomic_DNA"/>
</dbReference>